<name>A0A8X6YDB6_9ARAC</name>
<dbReference type="AlphaFoldDB" id="A0A8X6YDB6"/>
<accession>A0A8X6YDB6</accession>
<keyword evidence="2" id="KW-1185">Reference proteome</keyword>
<organism evidence="1 2">
    <name type="scientific">Trichonephila inaurata madagascariensis</name>
    <dbReference type="NCBI Taxonomy" id="2747483"/>
    <lineage>
        <taxon>Eukaryota</taxon>
        <taxon>Metazoa</taxon>
        <taxon>Ecdysozoa</taxon>
        <taxon>Arthropoda</taxon>
        <taxon>Chelicerata</taxon>
        <taxon>Arachnida</taxon>
        <taxon>Araneae</taxon>
        <taxon>Araneomorphae</taxon>
        <taxon>Entelegynae</taxon>
        <taxon>Araneoidea</taxon>
        <taxon>Nephilidae</taxon>
        <taxon>Trichonephila</taxon>
        <taxon>Trichonephila inaurata</taxon>
    </lineage>
</organism>
<comment type="caution">
    <text evidence="1">The sequence shown here is derived from an EMBL/GenBank/DDBJ whole genome shotgun (WGS) entry which is preliminary data.</text>
</comment>
<gene>
    <name evidence="1" type="ORF">TNIN_8151</name>
</gene>
<reference evidence="1" key="1">
    <citation type="submission" date="2020-08" db="EMBL/GenBank/DDBJ databases">
        <title>Multicomponent nature underlies the extraordinary mechanical properties of spider dragline silk.</title>
        <authorList>
            <person name="Kono N."/>
            <person name="Nakamura H."/>
            <person name="Mori M."/>
            <person name="Yoshida Y."/>
            <person name="Ohtoshi R."/>
            <person name="Malay A.D."/>
            <person name="Moran D.A.P."/>
            <person name="Tomita M."/>
            <person name="Numata K."/>
            <person name="Arakawa K."/>
        </authorList>
    </citation>
    <scope>NUCLEOTIDE SEQUENCE</scope>
</reference>
<dbReference type="Proteomes" id="UP000886998">
    <property type="component" value="Unassembled WGS sequence"/>
</dbReference>
<protein>
    <submittedName>
        <fullName evidence="1">Uncharacterized protein</fullName>
    </submittedName>
</protein>
<evidence type="ECO:0000313" key="2">
    <source>
        <dbReference type="Proteomes" id="UP000886998"/>
    </source>
</evidence>
<evidence type="ECO:0000313" key="1">
    <source>
        <dbReference type="EMBL" id="GFY70796.1"/>
    </source>
</evidence>
<proteinExistence type="predicted"/>
<dbReference type="EMBL" id="BMAV01018410">
    <property type="protein sequence ID" value="GFY70796.1"/>
    <property type="molecule type" value="Genomic_DNA"/>
</dbReference>
<sequence>MFCGIINFPPPPQNSQNYNKFFTAGNKEKPVKTVGKKLFVKRWVKNEGKKGLLLLMGTLAEAGFFLRRRARGDSQNVDTGKSFGVGDFSKLYLWEQNQAP</sequence>